<protein>
    <submittedName>
        <fullName evidence="2">Glycosyl transferase family 2</fullName>
    </submittedName>
</protein>
<evidence type="ECO:0000313" key="3">
    <source>
        <dbReference type="Proteomes" id="UP000286862"/>
    </source>
</evidence>
<evidence type="ECO:0000259" key="1">
    <source>
        <dbReference type="Pfam" id="PF00535"/>
    </source>
</evidence>
<organism evidence="2 3">
    <name type="scientific">Candidatus Electrothrix marina</name>
    <dbReference type="NCBI Taxonomy" id="1859130"/>
    <lineage>
        <taxon>Bacteria</taxon>
        <taxon>Pseudomonadati</taxon>
        <taxon>Thermodesulfobacteriota</taxon>
        <taxon>Desulfobulbia</taxon>
        <taxon>Desulfobulbales</taxon>
        <taxon>Desulfobulbaceae</taxon>
        <taxon>Candidatus Electrothrix</taxon>
    </lineage>
</organism>
<accession>A0A444IWM6</accession>
<dbReference type="Gene3D" id="3.90.550.10">
    <property type="entry name" value="Spore Coat Polysaccharide Biosynthesis Protein SpsA, Chain A"/>
    <property type="match status" value="1"/>
</dbReference>
<dbReference type="PANTHER" id="PTHR22916:SF3">
    <property type="entry name" value="UDP-GLCNAC:BETAGAL BETA-1,3-N-ACETYLGLUCOSAMINYLTRANSFERASE-LIKE PROTEIN 1"/>
    <property type="match status" value="1"/>
</dbReference>
<gene>
    <name evidence="2" type="ORF">VT99_12812</name>
</gene>
<comment type="caution">
    <text evidence="2">The sequence shown here is derived from an EMBL/GenBank/DDBJ whole genome shotgun (WGS) entry which is preliminary data.</text>
</comment>
<dbReference type="Pfam" id="PF00535">
    <property type="entry name" value="Glycos_transf_2"/>
    <property type="match status" value="1"/>
</dbReference>
<name>A0A444IWM6_9BACT</name>
<dbReference type="InterPro" id="IPR001173">
    <property type="entry name" value="Glyco_trans_2-like"/>
</dbReference>
<evidence type="ECO:0000313" key="2">
    <source>
        <dbReference type="EMBL" id="RWX45274.1"/>
    </source>
</evidence>
<reference evidence="2 3" key="1">
    <citation type="submission" date="2017-01" db="EMBL/GenBank/DDBJ databases">
        <title>The cable genome- insights into the physiology and evolution of filamentous bacteria capable of sulfide oxidation via long distance electron transfer.</title>
        <authorList>
            <person name="Schreiber L."/>
            <person name="Bjerg J.T."/>
            <person name="Boggild A."/>
            <person name="Van De Vossenberg J."/>
            <person name="Meysman F."/>
            <person name="Nielsen L.P."/>
            <person name="Schramm A."/>
            <person name="Kjeldsen K.U."/>
        </authorList>
    </citation>
    <scope>NUCLEOTIDE SEQUENCE [LARGE SCALE GENOMIC DNA]</scope>
    <source>
        <strain evidence="2">A2</strain>
    </source>
</reference>
<keyword evidence="2" id="KW-0808">Transferase</keyword>
<dbReference type="GO" id="GO:0016758">
    <property type="term" value="F:hexosyltransferase activity"/>
    <property type="evidence" value="ECO:0007669"/>
    <property type="project" value="UniProtKB-ARBA"/>
</dbReference>
<dbReference type="EMBL" id="MTKQ01000281">
    <property type="protein sequence ID" value="RWX45274.1"/>
    <property type="molecule type" value="Genomic_DNA"/>
</dbReference>
<sequence>MDPFVSIVTPVYNGESYIEECIKSVLSQNYSNWEYIIVNNKSEDGTLAIAQKYAALDSRIKVISNKYLLPVMENFNNSIRKISPKSTYCKIICADDWIYPEFLTQTVELAEQNPNVGIVSSYWLVGGKVLPEGMPYRQKIFSGCEMSRMNLLKRPYTFGTPSVLLYRSELVLSKDRFFGEERTSGDTEACYEVLKDWDFAFVPQLLSFQRQHKKTVTSSAESRGDHVLNPLYAQKIYGESLFDKSEAECREKELLSLYYKFLGTHPGRLKDKQFVNYHIKSLEKIGLDFNWKKVLWYFFLEGTKYVLLKFPRKILRSAVIAV</sequence>
<dbReference type="AlphaFoldDB" id="A0A444IWM6"/>
<dbReference type="SUPFAM" id="SSF53448">
    <property type="entry name" value="Nucleotide-diphospho-sugar transferases"/>
    <property type="match status" value="1"/>
</dbReference>
<dbReference type="InterPro" id="IPR029044">
    <property type="entry name" value="Nucleotide-diphossugar_trans"/>
</dbReference>
<dbReference type="PANTHER" id="PTHR22916">
    <property type="entry name" value="GLYCOSYLTRANSFERASE"/>
    <property type="match status" value="1"/>
</dbReference>
<feature type="domain" description="Glycosyltransferase 2-like" evidence="1">
    <location>
        <begin position="6"/>
        <end position="170"/>
    </location>
</feature>
<proteinExistence type="predicted"/>
<dbReference type="Proteomes" id="UP000286862">
    <property type="component" value="Unassembled WGS sequence"/>
</dbReference>